<name>A0A1G9NG47_9SPHI</name>
<keyword evidence="5" id="KW-0998">Cell outer membrane</keyword>
<feature type="domain" description="SusD-like N-terminal" evidence="8">
    <location>
        <begin position="97"/>
        <end position="234"/>
    </location>
</feature>
<dbReference type="Gene3D" id="1.25.40.390">
    <property type="match status" value="1"/>
</dbReference>
<feature type="domain" description="RagB/SusD" evidence="7">
    <location>
        <begin position="398"/>
        <end position="570"/>
    </location>
</feature>
<accession>A0A1G9NG47</accession>
<dbReference type="Proteomes" id="UP000199226">
    <property type="component" value="Unassembled WGS sequence"/>
</dbReference>
<feature type="chain" id="PRO_5011793222" evidence="6">
    <location>
        <begin position="28"/>
        <end position="570"/>
    </location>
</feature>
<evidence type="ECO:0000256" key="1">
    <source>
        <dbReference type="ARBA" id="ARBA00004442"/>
    </source>
</evidence>
<evidence type="ECO:0000313" key="9">
    <source>
        <dbReference type="EMBL" id="SDL85380.1"/>
    </source>
</evidence>
<dbReference type="EMBL" id="FNHH01000003">
    <property type="protein sequence ID" value="SDL85380.1"/>
    <property type="molecule type" value="Genomic_DNA"/>
</dbReference>
<dbReference type="Pfam" id="PF07980">
    <property type="entry name" value="SusD_RagB"/>
    <property type="match status" value="1"/>
</dbReference>
<dbReference type="AlphaFoldDB" id="A0A1G9NG47"/>
<dbReference type="RefSeq" id="WP_090699451.1">
    <property type="nucleotide sequence ID" value="NZ_FNHH01000003.1"/>
</dbReference>
<reference evidence="10" key="1">
    <citation type="submission" date="2016-10" db="EMBL/GenBank/DDBJ databases">
        <authorList>
            <person name="Varghese N."/>
            <person name="Submissions S."/>
        </authorList>
    </citation>
    <scope>NUCLEOTIDE SEQUENCE [LARGE SCALE GENOMIC DNA]</scope>
    <source>
        <strain evidence="10">DSM 24536</strain>
    </source>
</reference>
<gene>
    <name evidence="9" type="ORF">SAMN05421813_10319</name>
</gene>
<protein>
    <submittedName>
        <fullName evidence="9">Starch-binding associating with outer membrane</fullName>
    </submittedName>
</protein>
<dbReference type="PROSITE" id="PS51257">
    <property type="entry name" value="PROKAR_LIPOPROTEIN"/>
    <property type="match status" value="1"/>
</dbReference>
<evidence type="ECO:0000256" key="4">
    <source>
        <dbReference type="ARBA" id="ARBA00023136"/>
    </source>
</evidence>
<dbReference type="InterPro" id="IPR011990">
    <property type="entry name" value="TPR-like_helical_dom_sf"/>
</dbReference>
<dbReference type="InterPro" id="IPR012944">
    <property type="entry name" value="SusD_RagB_dom"/>
</dbReference>
<comment type="similarity">
    <text evidence="2">Belongs to the SusD family.</text>
</comment>
<dbReference type="STRING" id="990371.SAMN05421813_10319"/>
<organism evidence="9 10">
    <name type="scientific">Daejeonella rubra</name>
    <dbReference type="NCBI Taxonomy" id="990371"/>
    <lineage>
        <taxon>Bacteria</taxon>
        <taxon>Pseudomonadati</taxon>
        <taxon>Bacteroidota</taxon>
        <taxon>Sphingobacteriia</taxon>
        <taxon>Sphingobacteriales</taxon>
        <taxon>Sphingobacteriaceae</taxon>
        <taxon>Daejeonella</taxon>
    </lineage>
</organism>
<evidence type="ECO:0000256" key="5">
    <source>
        <dbReference type="ARBA" id="ARBA00023237"/>
    </source>
</evidence>
<sequence length="570" mass="64433">MKIYINLISKKCLLLTGILLLMFSSCTKDVLKETPLDFLAPENAYSTVPGIKQGIGGLYAAVRQNWYYGPNDAVTQMYGIGTDLSYFGEDPASARFLTDYSTFLTPANSYSSIFWTWNYQLVQRANVLIEAIESSNAAIWSNEAQKNAYLAEAKFFRAFAYRILVSFYGDVPLVKEVVKSAKTDFVRAPKSEIYKLMEDDLTFATSKLPVPGKEEAPGRINQGAAWHMLSELYLTDSKYQLAVDAATKVIDGYGYALMTKRFGTRLGKDVFGSGDAYFDLFGYGNQNLTSNTESIWVIQVEPLVTGGLFAEGERAFGPAYYRMGNTPDGFPAFRGELVNGKYTGLSDTLGRPVSWIRPTNYVSYNIWRGNWNNDIRNAEHNIKRNFYYDSPSSKFHKKKIDFSLYPAGSRDALRDTTQYIYPYFMKFVDPLNHFTDPARSGGGQNHKDLYAIRLAVTLLIRAEAYVRLNNPNAAALDINKIRVRANATPVSSSDVNLDYILDERARELYGEEWRAITLRRMGKFVERVRLYNNNPKVPGLNIKDYNHLYPIPQSQIDLNIGAVIKQNPGY</sequence>
<comment type="subcellular location">
    <subcellularLocation>
        <location evidence="1">Cell outer membrane</location>
    </subcellularLocation>
</comment>
<feature type="signal peptide" evidence="6">
    <location>
        <begin position="1"/>
        <end position="27"/>
    </location>
</feature>
<evidence type="ECO:0000256" key="2">
    <source>
        <dbReference type="ARBA" id="ARBA00006275"/>
    </source>
</evidence>
<keyword evidence="10" id="KW-1185">Reference proteome</keyword>
<evidence type="ECO:0000256" key="3">
    <source>
        <dbReference type="ARBA" id="ARBA00022729"/>
    </source>
</evidence>
<proteinExistence type="inferred from homology"/>
<dbReference type="SUPFAM" id="SSF48452">
    <property type="entry name" value="TPR-like"/>
    <property type="match status" value="1"/>
</dbReference>
<evidence type="ECO:0000256" key="6">
    <source>
        <dbReference type="SAM" id="SignalP"/>
    </source>
</evidence>
<dbReference type="InterPro" id="IPR033985">
    <property type="entry name" value="SusD-like_N"/>
</dbReference>
<dbReference type="Pfam" id="PF14322">
    <property type="entry name" value="SusD-like_3"/>
    <property type="match status" value="1"/>
</dbReference>
<evidence type="ECO:0000259" key="7">
    <source>
        <dbReference type="Pfam" id="PF07980"/>
    </source>
</evidence>
<keyword evidence="3 6" id="KW-0732">Signal</keyword>
<dbReference type="GO" id="GO:0009279">
    <property type="term" value="C:cell outer membrane"/>
    <property type="evidence" value="ECO:0007669"/>
    <property type="project" value="UniProtKB-SubCell"/>
</dbReference>
<evidence type="ECO:0000259" key="8">
    <source>
        <dbReference type="Pfam" id="PF14322"/>
    </source>
</evidence>
<dbReference type="OrthoDB" id="5694214at2"/>
<evidence type="ECO:0000313" key="10">
    <source>
        <dbReference type="Proteomes" id="UP000199226"/>
    </source>
</evidence>
<keyword evidence="4" id="KW-0472">Membrane</keyword>